<evidence type="ECO:0000256" key="2">
    <source>
        <dbReference type="SAM" id="MobiDB-lite"/>
    </source>
</evidence>
<reference evidence="4" key="1">
    <citation type="journal article" date="2014" name="Nat. Genet.">
        <title>The genome of the stress-tolerant wild tomato species Solanum pennellii.</title>
        <authorList>
            <person name="Bolger A."/>
            <person name="Scossa F."/>
            <person name="Bolger M.E."/>
            <person name="Lanz C."/>
            <person name="Maumus F."/>
            <person name="Tohge T."/>
            <person name="Quesneville H."/>
            <person name="Alseekh S."/>
            <person name="Sorensen I."/>
            <person name="Lichtenstein G."/>
            <person name="Fich E.A."/>
            <person name="Conte M."/>
            <person name="Keller H."/>
            <person name="Schneeberger K."/>
            <person name="Schwacke R."/>
            <person name="Ofner I."/>
            <person name="Vrebalov J."/>
            <person name="Xu Y."/>
            <person name="Osorio S."/>
            <person name="Aflitos S.A."/>
            <person name="Schijlen E."/>
            <person name="Jimenez-Gomez J.M."/>
            <person name="Ryngajllo M."/>
            <person name="Kimura S."/>
            <person name="Kumar R."/>
            <person name="Koenig D."/>
            <person name="Headland L.R."/>
            <person name="Maloof J.N."/>
            <person name="Sinha N."/>
            <person name="van Ham R.C."/>
            <person name="Lankhorst R.K."/>
            <person name="Mao L."/>
            <person name="Vogel A."/>
            <person name="Arsova B."/>
            <person name="Panstruga R."/>
            <person name="Fei Z."/>
            <person name="Rose J.K."/>
            <person name="Zamir D."/>
            <person name="Carrari F."/>
            <person name="Giovannoni J.J."/>
            <person name="Weigel D."/>
            <person name="Usadel B."/>
            <person name="Fernie A.R."/>
        </authorList>
    </citation>
    <scope>NUCLEOTIDE SEQUENCE [LARGE SCALE GENOMIC DNA]</scope>
    <source>
        <strain evidence="4">cv. LA0716</strain>
    </source>
</reference>
<keyword evidence="1" id="KW-0862">Zinc</keyword>
<dbReference type="InterPro" id="IPR036875">
    <property type="entry name" value="Znf_CCHC_sf"/>
</dbReference>
<accession>A0ABM1VA70</accession>
<evidence type="ECO:0000313" key="4">
    <source>
        <dbReference type="Proteomes" id="UP000694930"/>
    </source>
</evidence>
<keyword evidence="1" id="KW-0479">Metal-binding</keyword>
<evidence type="ECO:0000259" key="3">
    <source>
        <dbReference type="PROSITE" id="PS50158"/>
    </source>
</evidence>
<keyword evidence="1" id="KW-0863">Zinc-finger</keyword>
<keyword evidence="4" id="KW-1185">Reference proteome</keyword>
<dbReference type="InterPro" id="IPR001878">
    <property type="entry name" value="Znf_CCHC"/>
</dbReference>
<dbReference type="RefSeq" id="XP_027772638.1">
    <property type="nucleotide sequence ID" value="XM_027916837.1"/>
</dbReference>
<feature type="region of interest" description="Disordered" evidence="2">
    <location>
        <begin position="16"/>
        <end position="59"/>
    </location>
</feature>
<name>A0ABM1VA70_SOLPN</name>
<evidence type="ECO:0000256" key="1">
    <source>
        <dbReference type="PROSITE-ProRule" id="PRU00047"/>
    </source>
</evidence>
<dbReference type="SUPFAM" id="SSF57756">
    <property type="entry name" value="Retrovirus zinc finger-like domains"/>
    <property type="match status" value="1"/>
</dbReference>
<organism evidence="4 5">
    <name type="scientific">Solanum pennellii</name>
    <name type="common">Tomato</name>
    <name type="synonym">Lycopersicon pennellii</name>
    <dbReference type="NCBI Taxonomy" id="28526"/>
    <lineage>
        <taxon>Eukaryota</taxon>
        <taxon>Viridiplantae</taxon>
        <taxon>Streptophyta</taxon>
        <taxon>Embryophyta</taxon>
        <taxon>Tracheophyta</taxon>
        <taxon>Spermatophyta</taxon>
        <taxon>Magnoliopsida</taxon>
        <taxon>eudicotyledons</taxon>
        <taxon>Gunneridae</taxon>
        <taxon>Pentapetalae</taxon>
        <taxon>asterids</taxon>
        <taxon>lamiids</taxon>
        <taxon>Solanales</taxon>
        <taxon>Solanaceae</taxon>
        <taxon>Solanoideae</taxon>
        <taxon>Solaneae</taxon>
        <taxon>Solanum</taxon>
        <taxon>Solanum subgen. Lycopersicon</taxon>
    </lineage>
</organism>
<dbReference type="Proteomes" id="UP000694930">
    <property type="component" value="Chromosome 5"/>
</dbReference>
<feature type="compositionally biased region" description="Basic and acidic residues" evidence="2">
    <location>
        <begin position="16"/>
        <end position="32"/>
    </location>
</feature>
<proteinExistence type="predicted"/>
<feature type="domain" description="CCHC-type" evidence="3">
    <location>
        <begin position="78"/>
        <end position="91"/>
    </location>
</feature>
<dbReference type="PROSITE" id="PS50158">
    <property type="entry name" value="ZF_CCHC"/>
    <property type="match status" value="1"/>
</dbReference>
<protein>
    <submittedName>
        <fullName evidence="5">Uncharacterized protein LOC114077144</fullName>
    </submittedName>
</protein>
<feature type="compositionally biased region" description="Polar residues" evidence="2">
    <location>
        <begin position="100"/>
        <end position="112"/>
    </location>
</feature>
<dbReference type="Gene3D" id="4.10.60.10">
    <property type="entry name" value="Zinc finger, CCHC-type"/>
    <property type="match status" value="1"/>
</dbReference>
<evidence type="ECO:0000313" key="5">
    <source>
        <dbReference type="RefSeq" id="XP_027772638.1"/>
    </source>
</evidence>
<feature type="region of interest" description="Disordered" evidence="2">
    <location>
        <begin position="94"/>
        <end position="124"/>
    </location>
</feature>
<dbReference type="GeneID" id="114077144"/>
<reference evidence="5" key="2">
    <citation type="submission" date="2025-08" db="UniProtKB">
        <authorList>
            <consortium name="RefSeq"/>
        </authorList>
    </citation>
    <scope>IDENTIFICATION</scope>
</reference>
<sequence>MGRILNFVEIIQVEDSRKRRGVRDVRRPRPQDQRSTTRRGGRPEPKRGNGGELQRPKKNCAKCGEAHSGECKQGTNACFGCGEIGHMVRNCLHNRGQVGGNAQSRPNPQSAAAPSLPRGTDSMP</sequence>
<gene>
    <name evidence="5" type="primary">LOC114077144</name>
</gene>